<dbReference type="GO" id="GO:0043041">
    <property type="term" value="P:amino acid activation for nonribosomal peptide biosynthetic process"/>
    <property type="evidence" value="ECO:0007669"/>
    <property type="project" value="TreeGrafter"/>
</dbReference>
<dbReference type="Pfam" id="PF00501">
    <property type="entry name" value="AMP-binding"/>
    <property type="match status" value="1"/>
</dbReference>
<protein>
    <recommendedName>
        <fullName evidence="2">Carrier domain-containing protein</fullName>
    </recommendedName>
</protein>
<dbReference type="Pfam" id="PF13193">
    <property type="entry name" value="AMP-binding_C"/>
    <property type="match status" value="1"/>
</dbReference>
<dbReference type="Gene3D" id="3.40.50.980">
    <property type="match status" value="2"/>
</dbReference>
<dbReference type="OrthoDB" id="2472181at2"/>
<dbReference type="Gene3D" id="2.30.38.10">
    <property type="entry name" value="Luciferase, Domain 3"/>
    <property type="match status" value="1"/>
</dbReference>
<gene>
    <name evidence="3" type="ORF">CFP75_24265</name>
</gene>
<dbReference type="PROSITE" id="PS50075">
    <property type="entry name" value="CARRIER"/>
    <property type="match status" value="1"/>
</dbReference>
<evidence type="ECO:0000313" key="3">
    <source>
        <dbReference type="EMBL" id="OXM47357.1"/>
    </source>
</evidence>
<accession>A0A229RL33</accession>
<comment type="caution">
    <text evidence="3">The sequence shown here is derived from an EMBL/GenBank/DDBJ whole genome shotgun (WGS) entry which is preliminary data.</text>
</comment>
<proteinExistence type="predicted"/>
<comment type="cofactor">
    <cofactor evidence="1">
        <name>pantetheine 4'-phosphate</name>
        <dbReference type="ChEBI" id="CHEBI:47942"/>
    </cofactor>
</comment>
<dbReference type="AlphaFoldDB" id="A0A229RL33"/>
<dbReference type="GO" id="GO:0031177">
    <property type="term" value="F:phosphopantetheine binding"/>
    <property type="evidence" value="ECO:0007669"/>
    <property type="project" value="TreeGrafter"/>
</dbReference>
<dbReference type="EMBL" id="NMQU01000076">
    <property type="protein sequence ID" value="OXM47357.1"/>
    <property type="molecule type" value="Genomic_DNA"/>
</dbReference>
<dbReference type="InterPro" id="IPR000873">
    <property type="entry name" value="AMP-dep_synth/lig_dom"/>
</dbReference>
<dbReference type="SUPFAM" id="SSF52777">
    <property type="entry name" value="CoA-dependent acyltransferases"/>
    <property type="match status" value="2"/>
</dbReference>
<dbReference type="SUPFAM" id="SSF56801">
    <property type="entry name" value="Acetyl-CoA synthetase-like"/>
    <property type="match status" value="1"/>
</dbReference>
<evidence type="ECO:0000259" key="2">
    <source>
        <dbReference type="PROSITE" id="PS50075"/>
    </source>
</evidence>
<dbReference type="InterPro" id="IPR010071">
    <property type="entry name" value="AA_adenyl_dom"/>
</dbReference>
<dbReference type="GO" id="GO:0005737">
    <property type="term" value="C:cytoplasm"/>
    <property type="evidence" value="ECO:0007669"/>
    <property type="project" value="TreeGrafter"/>
</dbReference>
<dbReference type="InterPro" id="IPR036736">
    <property type="entry name" value="ACP-like_sf"/>
</dbReference>
<dbReference type="Pfam" id="PF00668">
    <property type="entry name" value="Condensation"/>
    <property type="match status" value="1"/>
</dbReference>
<dbReference type="CDD" id="cd12117">
    <property type="entry name" value="A_NRPS_Srf_like"/>
    <property type="match status" value="1"/>
</dbReference>
<dbReference type="InterPro" id="IPR001242">
    <property type="entry name" value="Condensation_dom"/>
</dbReference>
<dbReference type="InterPro" id="IPR020845">
    <property type="entry name" value="AMP-binding_CS"/>
</dbReference>
<dbReference type="InterPro" id="IPR023213">
    <property type="entry name" value="CAT-like_dom_sf"/>
</dbReference>
<dbReference type="PANTHER" id="PTHR45527">
    <property type="entry name" value="NONRIBOSOMAL PEPTIDE SYNTHETASE"/>
    <property type="match status" value="1"/>
</dbReference>
<feature type="domain" description="Carrier" evidence="2">
    <location>
        <begin position="507"/>
        <end position="582"/>
    </location>
</feature>
<sequence>MKQSTITEEFKARANDRPSAVAVRQRGSCLTYAELDHESDMLAIALRDAGVAQETPVGLQQNLSADFVISVLAVLKAGGCYVPVNPADPAARRTAVLAGVDAQIVLTDGANALHAAESGLPTLLAEDKGHAAQSPDPTPVTTESLAYIMHTSGSTGKPKPVGITHRAVVSFGRCAVWRNKAHRRVLLHSPTSFDASTYELWVPLLNGWEIVVPGDSFDTMDPEALTRVIAEFDVTGVFLTSALFAALAEVQPDCLSGAKEVWFGGEAASAFAVREVLKRCPNLVLVNGYGPTETTTFATFHRLSSERPVPERIPIGTAMPDMSTMVLDDTLSPVGEGADGELYLSGSGLARGYLGRSGITAERFVANPFGPPGSRMYRTGDRVRSGPGGLEFLGRSDDMVKIRGFRIELGEIDNALTRIPKVAQAVTVVKVEKNGYTRLVSYVTRNNAVRLDIDDVRTSVEKYLPSYMLPGRIVEVDKLPLTSNGKVDRGALAEWEVCHTDKSTTTKPWTDLEKNVAEIWEEILGCPPAGVESRFLEDGGDSLKAMLLTHRIRQRCHSTLSVRTVLEAQTLKELLACVEAGRQAATGVPVPVPDRDSTPEPSVGQQGILLFGKIAPTSVLYNVPLVLDVPQKLDAVTLQEALNDVAQRHEPLRTTHPMSPEGKFRSVINASIVPLRSDTIPASELESEIRKAVRSEFDLAHELPVRALLLHIGRRRSVLLLLVHHVACDGASIVPLFHDLGVAYRARHVGRAPGLPLPVLRYNDFTRWEKLNLAQTAGLFKEQLAFWRHSLAGLREELPLPADSPRPAWPAYGGGLVSMELPQQSHQAASALAREERCSLFVILQAALAVVLTGYGAGHDIPIGTVTARRPDAAWIDLVGFFANTLVLRVDTSGAPTFRGLVRRTRDVVLGALENQDVPFGAVVEMINPPRHIGRHPLFQVAANLHDRSWSNIEFNGDRSEISVADNGTAKFDLQFDFIVTELGRLCCKLEYSESLFNKGTARRILDSFRGVLGAAVRYPEVKIENLFLDEGV</sequence>
<reference evidence="3 4" key="1">
    <citation type="submission" date="2017-07" db="EMBL/GenBank/DDBJ databases">
        <title>Amycolatopsis alba DSM 44262 Genome sequencing and assembly.</title>
        <authorList>
            <person name="Kaur N."/>
            <person name="Mayilraj S."/>
        </authorList>
    </citation>
    <scope>NUCLEOTIDE SEQUENCE [LARGE SCALE GENOMIC DNA]</scope>
    <source>
        <strain evidence="3 4">DSM 44262</strain>
    </source>
</reference>
<dbReference type="SUPFAM" id="SSF47336">
    <property type="entry name" value="ACP-like"/>
    <property type="match status" value="1"/>
</dbReference>
<dbReference type="Gene3D" id="3.30.559.10">
    <property type="entry name" value="Chloramphenicol acetyltransferase-like domain"/>
    <property type="match status" value="1"/>
</dbReference>
<dbReference type="GO" id="GO:0008610">
    <property type="term" value="P:lipid biosynthetic process"/>
    <property type="evidence" value="ECO:0007669"/>
    <property type="project" value="UniProtKB-ARBA"/>
</dbReference>
<evidence type="ECO:0000256" key="1">
    <source>
        <dbReference type="ARBA" id="ARBA00001957"/>
    </source>
</evidence>
<dbReference type="PROSITE" id="PS00455">
    <property type="entry name" value="AMP_BINDING"/>
    <property type="match status" value="1"/>
</dbReference>
<dbReference type="GO" id="GO:0003824">
    <property type="term" value="F:catalytic activity"/>
    <property type="evidence" value="ECO:0007669"/>
    <property type="project" value="InterPro"/>
</dbReference>
<dbReference type="Gene3D" id="1.10.1200.10">
    <property type="entry name" value="ACP-like"/>
    <property type="match status" value="1"/>
</dbReference>
<dbReference type="NCBIfam" id="TIGR01733">
    <property type="entry name" value="AA-adenyl-dom"/>
    <property type="match status" value="1"/>
</dbReference>
<organism evidence="3 4">
    <name type="scientific">Amycolatopsis alba DSM 44262</name>
    <dbReference type="NCBI Taxonomy" id="1125972"/>
    <lineage>
        <taxon>Bacteria</taxon>
        <taxon>Bacillati</taxon>
        <taxon>Actinomycetota</taxon>
        <taxon>Actinomycetes</taxon>
        <taxon>Pseudonocardiales</taxon>
        <taxon>Pseudonocardiaceae</taxon>
        <taxon>Amycolatopsis</taxon>
    </lineage>
</organism>
<dbReference type="Proteomes" id="UP000215563">
    <property type="component" value="Unassembled WGS sequence"/>
</dbReference>
<dbReference type="InterPro" id="IPR009081">
    <property type="entry name" value="PP-bd_ACP"/>
</dbReference>
<name>A0A229RL33_AMYAL</name>
<dbReference type="PANTHER" id="PTHR45527:SF1">
    <property type="entry name" value="FATTY ACID SYNTHASE"/>
    <property type="match status" value="1"/>
</dbReference>
<dbReference type="InterPro" id="IPR045851">
    <property type="entry name" value="AMP-bd_C_sf"/>
</dbReference>
<dbReference type="Gene3D" id="3.30.300.30">
    <property type="match status" value="1"/>
</dbReference>
<dbReference type="RefSeq" id="WP_084702220.1">
    <property type="nucleotide sequence ID" value="NZ_KB913032.1"/>
</dbReference>
<dbReference type="Pfam" id="PF00550">
    <property type="entry name" value="PP-binding"/>
    <property type="match status" value="1"/>
</dbReference>
<evidence type="ECO:0000313" key="4">
    <source>
        <dbReference type="Proteomes" id="UP000215563"/>
    </source>
</evidence>
<dbReference type="Gene3D" id="3.30.559.30">
    <property type="entry name" value="Nonribosomal peptide synthetase, condensation domain"/>
    <property type="match status" value="1"/>
</dbReference>
<dbReference type="GO" id="GO:0044550">
    <property type="term" value="P:secondary metabolite biosynthetic process"/>
    <property type="evidence" value="ECO:0007669"/>
    <property type="project" value="TreeGrafter"/>
</dbReference>
<keyword evidence="4" id="KW-1185">Reference proteome</keyword>
<dbReference type="InterPro" id="IPR025110">
    <property type="entry name" value="AMP-bd_C"/>
</dbReference>